<dbReference type="GO" id="GO:0004573">
    <property type="term" value="F:Glc3Man9GlcNAc2 oligosaccharide glucosidase activity"/>
    <property type="evidence" value="ECO:0007669"/>
    <property type="project" value="InterPro"/>
</dbReference>
<protein>
    <submittedName>
        <fullName evidence="2">Mannosyl oligosaccharide glucosidase</fullName>
    </submittedName>
</protein>
<reference evidence="2 3" key="1">
    <citation type="submission" date="2019-01" db="EMBL/GenBank/DDBJ databases">
        <authorList>
            <person name="Brito A."/>
        </authorList>
    </citation>
    <scope>NUCLEOTIDE SEQUENCE [LARGE SCALE GENOMIC DNA]</scope>
    <source>
        <strain evidence="2">1</strain>
    </source>
</reference>
<name>A0A563VR25_9CYAN</name>
<proteinExistence type="predicted"/>
<dbReference type="InterPro" id="IPR008928">
    <property type="entry name" value="6-hairpin_glycosidase_sf"/>
</dbReference>
<dbReference type="GO" id="GO:0009311">
    <property type="term" value="P:oligosaccharide metabolic process"/>
    <property type="evidence" value="ECO:0007669"/>
    <property type="project" value="InterPro"/>
</dbReference>
<dbReference type="Gene3D" id="1.50.10.10">
    <property type="match status" value="1"/>
</dbReference>
<organism evidence="2 3">
    <name type="scientific">Hyella patelloides LEGE 07179</name>
    <dbReference type="NCBI Taxonomy" id="945734"/>
    <lineage>
        <taxon>Bacteria</taxon>
        <taxon>Bacillati</taxon>
        <taxon>Cyanobacteriota</taxon>
        <taxon>Cyanophyceae</taxon>
        <taxon>Pleurocapsales</taxon>
        <taxon>Hyellaceae</taxon>
        <taxon>Hyella</taxon>
    </lineage>
</organism>
<keyword evidence="3" id="KW-1185">Reference proteome</keyword>
<dbReference type="Pfam" id="PF22422">
    <property type="entry name" value="MGH1-like_GH"/>
    <property type="match status" value="2"/>
</dbReference>
<feature type="domain" description="Mannosylglycerate hydrolase MGH1-like glycoside hydrolase" evidence="1">
    <location>
        <begin position="710"/>
        <end position="879"/>
    </location>
</feature>
<dbReference type="EMBL" id="CAACVJ010000144">
    <property type="protein sequence ID" value="VEP13916.1"/>
    <property type="molecule type" value="Genomic_DNA"/>
</dbReference>
<dbReference type="InterPro" id="IPR054491">
    <property type="entry name" value="MGH1-like_GH"/>
</dbReference>
<evidence type="ECO:0000259" key="1">
    <source>
        <dbReference type="Pfam" id="PF22422"/>
    </source>
</evidence>
<dbReference type="SUPFAM" id="SSF48208">
    <property type="entry name" value="Six-hairpin glycosidases"/>
    <property type="match status" value="1"/>
</dbReference>
<evidence type="ECO:0000313" key="3">
    <source>
        <dbReference type="Proteomes" id="UP000320055"/>
    </source>
</evidence>
<accession>A0A563VR25</accession>
<dbReference type="Proteomes" id="UP000320055">
    <property type="component" value="Unassembled WGS sequence"/>
</dbReference>
<gene>
    <name evidence="2" type="ORF">H1P_2280002</name>
</gene>
<evidence type="ECO:0000313" key="2">
    <source>
        <dbReference type="EMBL" id="VEP13916.1"/>
    </source>
</evidence>
<feature type="domain" description="Mannosylglycerate hydrolase MGH1-like glycoside hydrolase" evidence="1">
    <location>
        <begin position="437"/>
        <end position="540"/>
    </location>
</feature>
<dbReference type="AlphaFoldDB" id="A0A563VR25"/>
<dbReference type="PANTHER" id="PTHR10412">
    <property type="entry name" value="MANNOSYL-OLIGOSACCHARIDE GLUCOSIDASE"/>
    <property type="match status" value="1"/>
</dbReference>
<dbReference type="PANTHER" id="PTHR10412:SF10">
    <property type="entry name" value="GLYCOSYL HYDROLASE FAMILY 63 C-TERMINAL DOMAIN-CONTAINING PROTEIN"/>
    <property type="match status" value="1"/>
</dbReference>
<sequence length="898" mass="105821">MALPEAMTEPQKLTQEEIRLKEDRERTAYWRRWGCYLSNRQWGTVREDYSADGSAWDHFSFEESHYRAYRWGEDGIAGISDNHQRLCFSLALWNEQDPFLKERLYGLTNTQGNHGEDVKEYYFHLDNTPTHSYMKFLYKYPQKAFPYWQLEKENQKRGLKDREFELIQTGIFDNDEYFDVTVEYAKESSENILIFIQVTNRSEKTATVHLLPTLWFRNMWSWDYEVEKPQLKIYEQKDNYSVIEAQHPDLSKRWLYCAQQPKLLFTENDTNHQRLSCNQKSNQSPYLKDAFHKYVVEAKQDAVNPDNRGTKCAAYYTLELKPGETTGIQLRLCDQSDLKTPFGKPFNDTFQVRQQEADEFYRRISPHNKSLESQKVERQAFAGMLWNKQYYHYVVDTWLEGDPAQPEPPQQRKQGHNSDWIHLHTDDVISMPDKWEYPYFAAWDLAFHMIPFAAIDPDFAKKQLERLTREWYMHPNGQMPAYEWDFDGVNPPVHAWAAWRVYTIEQKMYGRSDKKFLERVFQKLLLNFTWWVNQHDDDNNNVFQGGFLGLDNIGVFNRGGELPTGGKISQSDGTSWMAMYCLDLLTIALELAQDNDVYEDIASKFFEHFLYIIDAMNHMGTKGTDLWNDEDGFYYDVLHLPSDEHIALKVRSMVGLIPLFAVTTIEEETLEKLPGFNKRVQWFINQRPQLSRNLACMEGCDNNSRRLLAVVDEEKLRLLLQKMLDETEFLSDYGIRSVSKYHQKHPYTFEAENETYEVAYEPAESPTAMFGGNSNWRGPIWFPVNYLLIESLQKFDYYYDGNFKVECPAGSGNMMTLWEVASELERRLINIFLPQENGERPIYGSFTKFQNDPYWKDLLMFNEYFHGDNGSGLGASHQTGWTGLVAKLIMQRSEYCNQ</sequence>
<dbReference type="InterPro" id="IPR004888">
    <property type="entry name" value="Glycoside_hydrolase_63"/>
</dbReference>
<dbReference type="InterPro" id="IPR012341">
    <property type="entry name" value="6hp_glycosidase-like_sf"/>
</dbReference>